<reference evidence="10" key="1">
    <citation type="journal article" date="2020" name="Microbiol. Resour. Announc.">
        <title>Complete Genome Sequence of Adlercreutzia sp. Strain 8CFCBH1, a Potent Producer of Equol, Isolated from Healthy Japanese Feces.</title>
        <authorList>
            <person name="Ogata Y."/>
            <person name="Sakamoto M."/>
            <person name="Ohkuma M."/>
            <person name="Hattori M."/>
            <person name="Suda W."/>
        </authorList>
    </citation>
    <scope>NUCLEOTIDE SEQUENCE [LARGE SCALE GENOMIC DNA]</scope>
    <source>
        <strain evidence="10">8CFCBH1</strain>
    </source>
</reference>
<dbReference type="GO" id="GO:0016787">
    <property type="term" value="F:hydrolase activity"/>
    <property type="evidence" value="ECO:0007669"/>
    <property type="project" value="UniProtKB-UniRule"/>
</dbReference>
<organism evidence="9 10">
    <name type="scientific">Adlercreutzia hattorii</name>
    <dbReference type="NCBI Taxonomy" id="2707299"/>
    <lineage>
        <taxon>Bacteria</taxon>
        <taxon>Bacillati</taxon>
        <taxon>Actinomycetota</taxon>
        <taxon>Coriobacteriia</taxon>
        <taxon>Eggerthellales</taxon>
        <taxon>Eggerthellaceae</taxon>
        <taxon>Adlercreutzia</taxon>
    </lineage>
</organism>
<evidence type="ECO:0000256" key="5">
    <source>
        <dbReference type="ARBA" id="ARBA00023125"/>
    </source>
</evidence>
<gene>
    <name evidence="9" type="ORF">ADCFC_19900</name>
</gene>
<feature type="compositionally biased region" description="Low complexity" evidence="7">
    <location>
        <begin position="292"/>
        <end position="313"/>
    </location>
</feature>
<reference evidence="10" key="2">
    <citation type="submission" date="2020-03" db="EMBL/GenBank/DDBJ databases">
        <title>Complete Genome Sequence of Adlercreutzia sp. strain 8CFCBH1 Producing Equol, Isolated from Healthy Japanese Feces.</title>
        <authorList>
            <person name="Ogata Y."/>
            <person name="Sakamoto M."/>
            <person name="Ohkuma M."/>
            <person name="Hattori M."/>
            <person name="Suda W."/>
        </authorList>
    </citation>
    <scope>NUCLEOTIDE SEQUENCE [LARGE SCALE GENOMIC DNA]</scope>
    <source>
        <strain evidence="10">8CFCBH1</strain>
    </source>
</reference>
<dbReference type="RefSeq" id="WP_173114359.1">
    <property type="nucleotide sequence ID" value="NZ_AP022829.1"/>
</dbReference>
<dbReference type="EMBL" id="AP022829">
    <property type="protein sequence ID" value="BCA89493.1"/>
    <property type="molecule type" value="Genomic_DNA"/>
</dbReference>
<name>A0A6F8SN93_9ACTN</name>
<dbReference type="Proteomes" id="UP000501727">
    <property type="component" value="Chromosome"/>
</dbReference>
<keyword evidence="5" id="KW-0238">DNA-binding</keyword>
<dbReference type="GO" id="GO:0003677">
    <property type="term" value="F:DNA binding"/>
    <property type="evidence" value="ECO:0007669"/>
    <property type="project" value="UniProtKB-KW"/>
</dbReference>
<feature type="binding site" evidence="6">
    <location>
        <begin position="16"/>
        <end position="23"/>
    </location>
    <ligand>
        <name>ATP</name>
        <dbReference type="ChEBI" id="CHEBI:30616"/>
    </ligand>
</feature>
<dbReference type="Pfam" id="PF00580">
    <property type="entry name" value="UvrD-helicase"/>
    <property type="match status" value="1"/>
</dbReference>
<dbReference type="Gene3D" id="1.10.10.160">
    <property type="match status" value="1"/>
</dbReference>
<dbReference type="InterPro" id="IPR013986">
    <property type="entry name" value="DExx_box_DNA_helicase_dom_sf"/>
</dbReference>
<evidence type="ECO:0000256" key="2">
    <source>
        <dbReference type="ARBA" id="ARBA00022801"/>
    </source>
</evidence>
<evidence type="ECO:0000313" key="9">
    <source>
        <dbReference type="EMBL" id="BCA89493.1"/>
    </source>
</evidence>
<dbReference type="GO" id="GO:0000725">
    <property type="term" value="P:recombinational repair"/>
    <property type="evidence" value="ECO:0007669"/>
    <property type="project" value="TreeGrafter"/>
</dbReference>
<accession>A0A6F8SN93</accession>
<dbReference type="PROSITE" id="PS51198">
    <property type="entry name" value="UVRD_HELICASE_ATP_BIND"/>
    <property type="match status" value="1"/>
</dbReference>
<keyword evidence="3 6" id="KW-0347">Helicase</keyword>
<protein>
    <recommendedName>
        <fullName evidence="8">UvrD-like helicase ATP-binding domain-containing protein</fullName>
    </recommendedName>
</protein>
<evidence type="ECO:0000256" key="6">
    <source>
        <dbReference type="PROSITE-ProRule" id="PRU00560"/>
    </source>
</evidence>
<dbReference type="Gene3D" id="3.40.50.300">
    <property type="entry name" value="P-loop containing nucleotide triphosphate hydrolases"/>
    <property type="match status" value="1"/>
</dbReference>
<evidence type="ECO:0000313" key="10">
    <source>
        <dbReference type="Proteomes" id="UP000501727"/>
    </source>
</evidence>
<feature type="compositionally biased region" description="Low complexity" evidence="7">
    <location>
        <begin position="530"/>
        <end position="541"/>
    </location>
</feature>
<keyword evidence="1 6" id="KW-0547">Nucleotide-binding</keyword>
<dbReference type="AlphaFoldDB" id="A0A6F8SN93"/>
<dbReference type="InterPro" id="IPR000212">
    <property type="entry name" value="DNA_helicase_UvrD/REP"/>
</dbReference>
<feature type="region of interest" description="Disordered" evidence="7">
    <location>
        <begin position="528"/>
        <end position="562"/>
    </location>
</feature>
<dbReference type="InterPro" id="IPR027417">
    <property type="entry name" value="P-loop_NTPase"/>
</dbReference>
<evidence type="ECO:0000256" key="1">
    <source>
        <dbReference type="ARBA" id="ARBA00022741"/>
    </source>
</evidence>
<evidence type="ECO:0000256" key="4">
    <source>
        <dbReference type="ARBA" id="ARBA00022840"/>
    </source>
</evidence>
<evidence type="ECO:0000256" key="3">
    <source>
        <dbReference type="ARBA" id="ARBA00022806"/>
    </source>
</evidence>
<dbReference type="PANTHER" id="PTHR11070:SF2">
    <property type="entry name" value="ATP-DEPENDENT DNA HELICASE SRS2"/>
    <property type="match status" value="1"/>
</dbReference>
<dbReference type="GO" id="GO:0005524">
    <property type="term" value="F:ATP binding"/>
    <property type="evidence" value="ECO:0007669"/>
    <property type="project" value="UniProtKB-UniRule"/>
</dbReference>
<evidence type="ECO:0000256" key="7">
    <source>
        <dbReference type="SAM" id="MobiDB-lite"/>
    </source>
</evidence>
<dbReference type="SUPFAM" id="SSF52540">
    <property type="entry name" value="P-loop containing nucleoside triphosphate hydrolases"/>
    <property type="match status" value="1"/>
</dbReference>
<keyword evidence="10" id="KW-1185">Reference proteome</keyword>
<dbReference type="KEGG" id="ahat:ADCFC_21120"/>
<evidence type="ECO:0000259" key="8">
    <source>
        <dbReference type="PROSITE" id="PS51198"/>
    </source>
</evidence>
<feature type="region of interest" description="Disordered" evidence="7">
    <location>
        <begin position="282"/>
        <end position="313"/>
    </location>
</feature>
<dbReference type="GO" id="GO:0043138">
    <property type="term" value="F:3'-5' DNA helicase activity"/>
    <property type="evidence" value="ECO:0007669"/>
    <property type="project" value="TreeGrafter"/>
</dbReference>
<feature type="domain" description="UvrD-like helicase ATP-binding" evidence="8">
    <location>
        <begin position="1"/>
        <end position="283"/>
    </location>
</feature>
<dbReference type="PANTHER" id="PTHR11070">
    <property type="entry name" value="UVRD / RECB / PCRA DNA HELICASE FAMILY MEMBER"/>
    <property type="match status" value="1"/>
</dbReference>
<dbReference type="InterPro" id="IPR014016">
    <property type="entry name" value="UvrD-like_ATP-bd"/>
</dbReference>
<keyword evidence="4 6" id="KW-0067">ATP-binding</keyword>
<proteinExistence type="predicted"/>
<keyword evidence="2 6" id="KW-0378">Hydrolase</keyword>
<sequence length="716" mass="74425">MTLELASTPTATLIEGGVGCGKTTALVARVAALLEDGAAPEDMLVLAATPDAARVLGARLTEAAGERGNAIEVTCAREVTLGLLASEEGRAFSGRAGRLVTPLELGFIMEDMKTSGMKQRRLREMLKFFYRNWTELAGGAEDDDGWLIPGEEADTHALLKDVLRFTGGILEPEAAAMAVRFLLACPDALADVQRSYVLVDDYQMHSRASQHLANLLARDSITVAADPTAVVEVFDSYPYGEGIGEFTQANDGCERIVLAASHTCPAAARAASRLRASLDAGSAPLGDEAAESDAPSPSQSASSATSGTTATPTVPDRAAAAASFSALEAADPTAEMDAVAGAMQAALEAGADPSSIYVLAFHPAWERRISRALETRGIAAATPVRGRVAAGDYRDLDRCAAARLLTALALVANAHDALAWRAWCGFGDYLANSAVFADMRAEADEQGKGLVAMLDEVAAAAPEEGFPGTGIDRVLDAYCTGCTLIEQAQGLEGDTLIGTLASALNLTGENGERAIQLVRALTAPEAEPVASASDTSSDANAPVPAPSNAIAPTSSETGTAAPSGARALIARARRRMNAPIFENSEGRVLVGDSAHLMGRAPAMLVLAGFTNGFFPARDFFDATVTTPDKQKLVRATDTRRLYAAAGKATQRLAASWFTSIGLVEAETLKLEIGRVKLRRGERIAVTAPSIYLADIDPGAETCTAEAAETAAAAPSS</sequence>
<feature type="compositionally biased region" description="Polar residues" evidence="7">
    <location>
        <begin position="550"/>
        <end position="560"/>
    </location>
</feature>